<protein>
    <submittedName>
        <fullName evidence="3">Serine/threonine-protein kinase plk1</fullName>
    </submittedName>
</protein>
<feature type="region of interest" description="Disordered" evidence="1">
    <location>
        <begin position="15"/>
        <end position="45"/>
    </location>
</feature>
<accession>A0A9P5RGY2</accession>
<dbReference type="Proteomes" id="UP000748756">
    <property type="component" value="Unassembled WGS sequence"/>
</dbReference>
<dbReference type="Pfam" id="PF00659">
    <property type="entry name" value="POLO_box"/>
    <property type="match status" value="2"/>
</dbReference>
<proteinExistence type="predicted"/>
<dbReference type="AlphaFoldDB" id="A0A9P5RGY2"/>
<dbReference type="GO" id="GO:0016301">
    <property type="term" value="F:kinase activity"/>
    <property type="evidence" value="ECO:0007669"/>
    <property type="project" value="UniProtKB-KW"/>
</dbReference>
<comment type="caution">
    <text evidence="3">The sequence shown here is derived from an EMBL/GenBank/DDBJ whole genome shotgun (WGS) entry which is preliminary data.</text>
</comment>
<keyword evidence="3" id="KW-0808">Transferase</keyword>
<keyword evidence="3" id="KW-0418">Kinase</keyword>
<evidence type="ECO:0000313" key="3">
    <source>
        <dbReference type="EMBL" id="KAF9131843.1"/>
    </source>
</evidence>
<dbReference type="SUPFAM" id="SSF82615">
    <property type="entry name" value="Polo-box domain"/>
    <property type="match status" value="2"/>
</dbReference>
<feature type="compositionally biased region" description="Polar residues" evidence="1">
    <location>
        <begin position="22"/>
        <end position="32"/>
    </location>
</feature>
<name>A0A9P5RGY2_9FUNG</name>
<evidence type="ECO:0000256" key="1">
    <source>
        <dbReference type="SAM" id="MobiDB-lite"/>
    </source>
</evidence>
<dbReference type="OrthoDB" id="408964at2759"/>
<sequence>MSLKRAASALSSVSAPSGSTAIDMNSPLSNKTGKVRRSNAKKPMAVPRKLGIQEETELYLRTLIENRRAGRLENPTGDDLAPIAPEVFVNGWIYAHSKYGLGFRLSNGVHGVACNDNMTVVMSPNGIDLEVIHGTRLFEPYNLKRKRKRRRPIDSADSSLSSRATKELDTYNEMDDQDRLKTLERSYFQMGNIPPQFAKNVGNIFHRSLPRSARGDAWTFVDEDLKQDMPFLTDNFKYDYYVVCLSNGVIQVDFPDKSTILLSQRGRVLTFMDGEEKNRRVTLMTHQAFSAEFFYALDDPKDQAITIQDELDQINQTRDIQGALDQQRDLCDRHKDGDHSGDDKCRVQTRETRPLFDSDKDTDLCLFPRPSLASQNAKASQGILPLTQDLLAAGQDASQIEERPLTSDDKQVVIRQMTFKTLHEEIVLRLRIAQRLMRERAILLAKERLKKEKEERAKKRRQCD</sequence>
<reference evidence="3" key="1">
    <citation type="journal article" date="2020" name="Fungal Divers.">
        <title>Resolving the Mortierellaceae phylogeny through synthesis of multi-gene phylogenetics and phylogenomics.</title>
        <authorList>
            <person name="Vandepol N."/>
            <person name="Liber J."/>
            <person name="Desiro A."/>
            <person name="Na H."/>
            <person name="Kennedy M."/>
            <person name="Barry K."/>
            <person name="Grigoriev I.V."/>
            <person name="Miller A.N."/>
            <person name="O'Donnell K."/>
            <person name="Stajich J.E."/>
            <person name="Bonito G."/>
        </authorList>
    </citation>
    <scope>NUCLEOTIDE SEQUENCE</scope>
    <source>
        <strain evidence="3">NRRL 6426</strain>
    </source>
</reference>
<evidence type="ECO:0000313" key="4">
    <source>
        <dbReference type="Proteomes" id="UP000748756"/>
    </source>
</evidence>
<dbReference type="Gene3D" id="3.30.1120.30">
    <property type="entry name" value="POLO box domain"/>
    <property type="match status" value="2"/>
</dbReference>
<organism evidence="3 4">
    <name type="scientific">Linnemannia schmuckeri</name>
    <dbReference type="NCBI Taxonomy" id="64567"/>
    <lineage>
        <taxon>Eukaryota</taxon>
        <taxon>Fungi</taxon>
        <taxon>Fungi incertae sedis</taxon>
        <taxon>Mucoromycota</taxon>
        <taxon>Mortierellomycotina</taxon>
        <taxon>Mortierellomycetes</taxon>
        <taxon>Mortierellales</taxon>
        <taxon>Mortierellaceae</taxon>
        <taxon>Linnemannia</taxon>
    </lineage>
</organism>
<feature type="domain" description="POLO box" evidence="2">
    <location>
        <begin position="97"/>
        <end position="145"/>
    </location>
</feature>
<feature type="domain" description="POLO box" evidence="2">
    <location>
        <begin position="245"/>
        <end position="285"/>
    </location>
</feature>
<dbReference type="EMBL" id="JAAAUQ010001870">
    <property type="protein sequence ID" value="KAF9131843.1"/>
    <property type="molecule type" value="Genomic_DNA"/>
</dbReference>
<feature type="region of interest" description="Disordered" evidence="1">
    <location>
        <begin position="149"/>
        <end position="175"/>
    </location>
</feature>
<keyword evidence="4" id="KW-1185">Reference proteome</keyword>
<gene>
    <name evidence="3" type="primary">PLK1_1</name>
    <name evidence="3" type="ORF">BG015_003805</name>
</gene>
<dbReference type="InterPro" id="IPR000959">
    <property type="entry name" value="POLO_box_dom"/>
</dbReference>
<dbReference type="InterPro" id="IPR036947">
    <property type="entry name" value="POLO_box_dom_sf"/>
</dbReference>
<evidence type="ECO:0000259" key="2">
    <source>
        <dbReference type="Pfam" id="PF00659"/>
    </source>
</evidence>